<evidence type="ECO:0000256" key="5">
    <source>
        <dbReference type="ARBA" id="ARBA00022729"/>
    </source>
</evidence>
<dbReference type="Gene3D" id="3.30.200.20">
    <property type="entry name" value="Phosphorylase Kinase, domain 1"/>
    <property type="match status" value="1"/>
</dbReference>
<dbReference type="SMART" id="SM00220">
    <property type="entry name" value="S_TKc"/>
    <property type="match status" value="1"/>
</dbReference>
<dbReference type="GO" id="GO:0004674">
    <property type="term" value="F:protein serine/threonine kinase activity"/>
    <property type="evidence" value="ECO:0007669"/>
    <property type="project" value="UniProtKB-KW"/>
</dbReference>
<keyword evidence="16" id="KW-1185">Reference proteome</keyword>
<evidence type="ECO:0000259" key="14">
    <source>
        <dbReference type="PROSITE" id="PS50011"/>
    </source>
</evidence>
<dbReference type="PANTHER" id="PTHR34590">
    <property type="entry name" value="OS03G0124300 PROTEIN-RELATED"/>
    <property type="match status" value="1"/>
</dbReference>
<dbReference type="InterPro" id="IPR008271">
    <property type="entry name" value="Ser/Thr_kinase_AS"/>
</dbReference>
<name>A0AAE1R785_9SOLA</name>
<dbReference type="Pfam" id="PF07714">
    <property type="entry name" value="PK_Tyr_Ser-Thr"/>
    <property type="match status" value="1"/>
</dbReference>
<dbReference type="InterPro" id="IPR024788">
    <property type="entry name" value="Malectin-like_Carb-bd_dom"/>
</dbReference>
<dbReference type="EMBL" id="JAVYJV010000018">
    <property type="protein sequence ID" value="KAK4346410.1"/>
    <property type="molecule type" value="Genomic_DNA"/>
</dbReference>
<keyword evidence="7" id="KW-0418">Kinase</keyword>
<dbReference type="PROSITE" id="PS00108">
    <property type="entry name" value="PROTEIN_KINASE_ST"/>
    <property type="match status" value="1"/>
</dbReference>
<keyword evidence="8 12" id="KW-0067">ATP-binding</keyword>
<keyword evidence="11" id="KW-0325">Glycoprotein</keyword>
<evidence type="ECO:0000256" key="10">
    <source>
        <dbReference type="ARBA" id="ARBA00023136"/>
    </source>
</evidence>
<accession>A0AAE1R785</accession>
<feature type="domain" description="Protein kinase" evidence="14">
    <location>
        <begin position="537"/>
        <end position="812"/>
    </location>
</feature>
<evidence type="ECO:0000256" key="1">
    <source>
        <dbReference type="ARBA" id="ARBA00004479"/>
    </source>
</evidence>
<evidence type="ECO:0000256" key="3">
    <source>
        <dbReference type="ARBA" id="ARBA00022679"/>
    </source>
</evidence>
<evidence type="ECO:0000256" key="6">
    <source>
        <dbReference type="ARBA" id="ARBA00022741"/>
    </source>
</evidence>
<dbReference type="GO" id="GO:0010038">
    <property type="term" value="P:response to metal ion"/>
    <property type="evidence" value="ECO:0007669"/>
    <property type="project" value="UniProtKB-ARBA"/>
</dbReference>
<comment type="subcellular location">
    <subcellularLocation>
        <location evidence="1">Membrane</location>
        <topology evidence="1">Single-pass type I membrane protein</topology>
    </subcellularLocation>
</comment>
<feature type="transmembrane region" description="Helical" evidence="13">
    <location>
        <begin position="452"/>
        <end position="477"/>
    </location>
</feature>
<dbReference type="FunFam" id="3.30.200.20:FF:000645">
    <property type="entry name" value="Receptor-like protein kinase FERONIA"/>
    <property type="match status" value="1"/>
</dbReference>
<organism evidence="15 16">
    <name type="scientific">Anisodus tanguticus</name>
    <dbReference type="NCBI Taxonomy" id="243964"/>
    <lineage>
        <taxon>Eukaryota</taxon>
        <taxon>Viridiplantae</taxon>
        <taxon>Streptophyta</taxon>
        <taxon>Embryophyta</taxon>
        <taxon>Tracheophyta</taxon>
        <taxon>Spermatophyta</taxon>
        <taxon>Magnoliopsida</taxon>
        <taxon>eudicotyledons</taxon>
        <taxon>Gunneridae</taxon>
        <taxon>Pentapetalae</taxon>
        <taxon>asterids</taxon>
        <taxon>lamiids</taxon>
        <taxon>Solanales</taxon>
        <taxon>Solanaceae</taxon>
        <taxon>Solanoideae</taxon>
        <taxon>Hyoscyameae</taxon>
        <taxon>Anisodus</taxon>
    </lineage>
</organism>
<dbReference type="AlphaFoldDB" id="A0AAE1R785"/>
<proteinExistence type="predicted"/>
<dbReference type="Gene3D" id="2.60.120.430">
    <property type="entry name" value="Galactose-binding lectin"/>
    <property type="match status" value="2"/>
</dbReference>
<dbReference type="InterPro" id="IPR011009">
    <property type="entry name" value="Kinase-like_dom_sf"/>
</dbReference>
<evidence type="ECO:0000256" key="7">
    <source>
        <dbReference type="ARBA" id="ARBA00022777"/>
    </source>
</evidence>
<dbReference type="FunFam" id="2.60.120.430:FF:000003">
    <property type="entry name" value="FERONIA receptor-like kinase"/>
    <property type="match status" value="1"/>
</dbReference>
<evidence type="ECO:0000313" key="15">
    <source>
        <dbReference type="EMBL" id="KAK4346410.1"/>
    </source>
</evidence>
<gene>
    <name evidence="15" type="ORF">RND71_032749</name>
</gene>
<dbReference type="GO" id="GO:0004714">
    <property type="term" value="F:transmembrane receptor protein tyrosine kinase activity"/>
    <property type="evidence" value="ECO:0007669"/>
    <property type="project" value="InterPro"/>
</dbReference>
<dbReference type="GO" id="GO:0016020">
    <property type="term" value="C:membrane"/>
    <property type="evidence" value="ECO:0007669"/>
    <property type="project" value="UniProtKB-SubCell"/>
</dbReference>
<keyword evidence="4 13" id="KW-0812">Transmembrane</keyword>
<keyword evidence="3" id="KW-0808">Transferase</keyword>
<dbReference type="Gene3D" id="1.10.510.10">
    <property type="entry name" value="Transferase(Phosphotransferase) domain 1"/>
    <property type="match status" value="1"/>
</dbReference>
<keyword evidence="9 13" id="KW-1133">Transmembrane helix</keyword>
<evidence type="ECO:0000256" key="9">
    <source>
        <dbReference type="ARBA" id="ARBA00022989"/>
    </source>
</evidence>
<dbReference type="InterPro" id="IPR045272">
    <property type="entry name" value="ANXUR1/2-like"/>
</dbReference>
<evidence type="ECO:0000256" key="12">
    <source>
        <dbReference type="PROSITE-ProRule" id="PRU10141"/>
    </source>
</evidence>
<evidence type="ECO:0000256" key="11">
    <source>
        <dbReference type="ARBA" id="ARBA00023180"/>
    </source>
</evidence>
<dbReference type="PROSITE" id="PS50011">
    <property type="entry name" value="PROTEIN_KINASE_DOM"/>
    <property type="match status" value="1"/>
</dbReference>
<dbReference type="Pfam" id="PF12819">
    <property type="entry name" value="Malectin_like"/>
    <property type="match status" value="1"/>
</dbReference>
<comment type="caution">
    <text evidence="15">The sequence shown here is derived from an EMBL/GenBank/DDBJ whole genome shotgun (WGS) entry which is preliminary data.</text>
</comment>
<keyword evidence="6 12" id="KW-0547">Nucleotide-binding</keyword>
<reference evidence="15" key="1">
    <citation type="submission" date="2023-12" db="EMBL/GenBank/DDBJ databases">
        <title>Genome assembly of Anisodus tanguticus.</title>
        <authorList>
            <person name="Wang Y.-J."/>
        </authorList>
    </citation>
    <scope>NUCLEOTIDE SEQUENCE</scope>
    <source>
        <strain evidence="15">KB-2021</strain>
        <tissue evidence="15">Leaf</tissue>
    </source>
</reference>
<evidence type="ECO:0000256" key="8">
    <source>
        <dbReference type="ARBA" id="ARBA00022840"/>
    </source>
</evidence>
<keyword evidence="2" id="KW-0723">Serine/threonine-protein kinase</keyword>
<protein>
    <recommendedName>
        <fullName evidence="14">Protein kinase domain-containing protein</fullName>
    </recommendedName>
</protein>
<feature type="binding site" evidence="12">
    <location>
        <position position="566"/>
    </location>
    <ligand>
        <name>ATP</name>
        <dbReference type="ChEBI" id="CHEBI:30616"/>
    </ligand>
</feature>
<dbReference type="InterPro" id="IPR001245">
    <property type="entry name" value="Ser-Thr/Tyr_kinase_cat_dom"/>
</dbReference>
<dbReference type="Proteomes" id="UP001291623">
    <property type="component" value="Unassembled WGS sequence"/>
</dbReference>
<dbReference type="InterPro" id="IPR000719">
    <property type="entry name" value="Prot_kinase_dom"/>
</dbReference>
<evidence type="ECO:0000256" key="4">
    <source>
        <dbReference type="ARBA" id="ARBA00022692"/>
    </source>
</evidence>
<sequence>MIVCSSPYGNAQFFHNNNAMGAIALTSFLLLHLITATISATSPYNTTVYFMLNCGAPSATTDETDGRRWDTDIHYPNFLPRNSSTISKSFTASEQDPSVNRVPYTTGVRIIQSPFTYTFPVSPGTKFLRLYFYPTDYPGFSKSESFFSVTANHLTLLSNFSAFLTVSASNGSSKALQKEYVINVDETQILNITFSPSPNSYAFVNGIEILSMPTDLYIDRDVTLAGQTFNPDYYIDNNTVLETLYRLNVGGNLVTSTEDTGMYRVWAGDEDFVVGFGFQTPHFDVNINYTSETPAYIAPTKVYTSSRTMANHSQSLDWIFPLDPGFYYLFRLHFCEIQLEVTGINDRVFDISIGNQMAKRAVDVIQLSHGWRVPVYKDYVVNVNLDGGRKKKNVTLDLVPNKDVNDKYDNAILNGLEIFKLNDSNGNLAVPNPELRLKVPTNSPPNNKKKSWHIVVVIIAGVISGIAVFSILCFFILRRRKSSAKDSGPSVAKSSWVPFTTTSDSTQRTAGSVSSSLPSDLCRHFILEEIKAATRNFDDKFLIGRGGFGNVYKGCIDNGATIVAVKRLNPLSKQGVHEFETEILMLSKLRHLHLVSLIGYCDDYNEMILVYDYMAHGTLRDHLYKTENPLPWRKRLEICIGAAKGLCYLHTGTKNTIIHRDVKSTNILLDDKWVAKVSDFGLSKVGPLGGTANTHVSTAVKGSFGYVDPEYYKRQQLTEKSDVYSFGVVLFEVLCGRPAIIPNMPKGQVSLADWACRCCKKGNLEQIVDPSLEGKIAPECLNKFAEAAYSCLRDEGVQRPSMSDVVWSLEFALKLQDAANNRGHKVEENSYLPSPSFPLILNGHTNISTDEGEVFSGSYELGGKSTSSGTSMTSRDDKLKSGTIFSEILNPLGR</sequence>
<dbReference type="CDD" id="cd14066">
    <property type="entry name" value="STKc_IRAK"/>
    <property type="match status" value="1"/>
</dbReference>
<dbReference type="PANTHER" id="PTHR34590:SF5">
    <property type="entry name" value="OS04G0586500 PROTEIN"/>
    <property type="match status" value="1"/>
</dbReference>
<evidence type="ECO:0000313" key="16">
    <source>
        <dbReference type="Proteomes" id="UP001291623"/>
    </source>
</evidence>
<dbReference type="GO" id="GO:0005524">
    <property type="term" value="F:ATP binding"/>
    <property type="evidence" value="ECO:0007669"/>
    <property type="project" value="UniProtKB-UniRule"/>
</dbReference>
<keyword evidence="10 13" id="KW-0472">Membrane</keyword>
<dbReference type="InterPro" id="IPR017441">
    <property type="entry name" value="Protein_kinase_ATP_BS"/>
</dbReference>
<evidence type="ECO:0000256" key="13">
    <source>
        <dbReference type="SAM" id="Phobius"/>
    </source>
</evidence>
<dbReference type="SUPFAM" id="SSF56112">
    <property type="entry name" value="Protein kinase-like (PK-like)"/>
    <property type="match status" value="1"/>
</dbReference>
<evidence type="ECO:0000256" key="2">
    <source>
        <dbReference type="ARBA" id="ARBA00022527"/>
    </source>
</evidence>
<dbReference type="FunFam" id="1.10.510.10:FF:000252">
    <property type="entry name" value="Receptor-like protein kinase FERONIA"/>
    <property type="match status" value="1"/>
</dbReference>
<keyword evidence="5" id="KW-0732">Signal</keyword>
<dbReference type="PROSITE" id="PS00107">
    <property type="entry name" value="PROTEIN_KINASE_ATP"/>
    <property type="match status" value="1"/>
</dbReference>
<dbReference type="FunFam" id="2.60.120.430:FF:000007">
    <property type="entry name" value="FERONIA receptor-like kinase"/>
    <property type="match status" value="1"/>
</dbReference>